<reference evidence="1 2" key="1">
    <citation type="submission" date="2019-11" db="EMBL/GenBank/DDBJ databases">
        <title>Draft genome sequence of Paludibacterium sp. dN18-1.</title>
        <authorList>
            <person name="Im W.-T."/>
        </authorList>
    </citation>
    <scope>NUCLEOTIDE SEQUENCE [LARGE SCALE GENOMIC DNA]</scope>
    <source>
        <strain evidence="2">dN 18-1</strain>
    </source>
</reference>
<dbReference type="Proteomes" id="UP000446658">
    <property type="component" value="Unassembled WGS sequence"/>
</dbReference>
<gene>
    <name evidence="1" type="ORF">GKE73_11030</name>
</gene>
<organism evidence="1 2">
    <name type="scientific">Paludibacterium denitrificans</name>
    <dbReference type="NCBI Taxonomy" id="2675226"/>
    <lineage>
        <taxon>Bacteria</taxon>
        <taxon>Pseudomonadati</taxon>
        <taxon>Pseudomonadota</taxon>
        <taxon>Betaproteobacteria</taxon>
        <taxon>Neisseriales</taxon>
        <taxon>Chromobacteriaceae</taxon>
        <taxon>Paludibacterium</taxon>
    </lineage>
</organism>
<dbReference type="RefSeq" id="WP_230370378.1">
    <property type="nucleotide sequence ID" value="NZ_WLYX01000001.1"/>
</dbReference>
<keyword evidence="2" id="KW-1185">Reference proteome</keyword>
<name>A0A844GCS7_9NEIS</name>
<evidence type="ECO:0000313" key="2">
    <source>
        <dbReference type="Proteomes" id="UP000446658"/>
    </source>
</evidence>
<sequence>MAADAKNTTPNTLPVDGLSRWGAFKPFSPVCRETFRQLSREGRAPQPIRLGIRCTMYSNRELHRWLADPVNYRAEQEAA</sequence>
<dbReference type="EMBL" id="WLYX01000001">
    <property type="protein sequence ID" value="MTD33449.1"/>
    <property type="molecule type" value="Genomic_DNA"/>
</dbReference>
<evidence type="ECO:0000313" key="1">
    <source>
        <dbReference type="EMBL" id="MTD33449.1"/>
    </source>
</evidence>
<proteinExistence type="predicted"/>
<protein>
    <submittedName>
        <fullName evidence="1">Transcriptional regulator</fullName>
    </submittedName>
</protein>
<comment type="caution">
    <text evidence="1">The sequence shown here is derived from an EMBL/GenBank/DDBJ whole genome shotgun (WGS) entry which is preliminary data.</text>
</comment>
<accession>A0A844GCS7</accession>
<dbReference type="AlphaFoldDB" id="A0A844GCS7"/>